<dbReference type="EMBL" id="CAJVPA010000155">
    <property type="protein sequence ID" value="CAG8364715.1"/>
    <property type="molecule type" value="Genomic_DNA"/>
</dbReference>
<sequence>MGLRLFERKVDHKPSLRRILMSSTMALDGLSTEILLNILECLTPLDILCAVRASSLLYRTFNAYKHHLIRHALRESIHPTCRADVLTALDAQKIPRLLKSGEPITKVKLECFSLFSNDRTRRRQSHDELKVNTDNLDTLFYLQADIERLIDAYCDWTLGNLSHYRERPAQYHTTTGHLRSNLSPTEVGRLQRAFYRCEVYTRFQRVLSLLDKGGALNFSQIVLSFVSQFTLYEFEEFVCVQQFLAQFIRSLCERVEDDFFSHLLSSTAGAGAERETEQEKISQLLEDSGLSFFTKSYRDKHHSSHMKYLISCGLPYILHMSLMEPPKLKRAILKSYMDSQGFAGTVFFSQGALDLESCDEKQREVFLRGKIVDIPEDRLDGPNLGWKWGTSFQDFVKSDSPALYDLRDRGYVFWDRERLQQSGMVDEPFVVCVGANYLPSGHHGPFVGLSVAERLDDLKFDAKAVSKWKSL</sequence>
<comment type="caution">
    <text evidence="1">The sequence shown here is derived from an EMBL/GenBank/DDBJ whole genome shotgun (WGS) entry which is preliminary data.</text>
</comment>
<reference evidence="1" key="1">
    <citation type="submission" date="2021-07" db="EMBL/GenBank/DDBJ databases">
        <authorList>
            <person name="Branca A.L. A."/>
        </authorList>
    </citation>
    <scope>NUCLEOTIDE SEQUENCE</scope>
</reference>
<protein>
    <recommendedName>
        <fullName evidence="3">F-box domain-containing protein</fullName>
    </recommendedName>
</protein>
<dbReference type="AlphaFoldDB" id="A0A9W4J1V6"/>
<organism evidence="1 2">
    <name type="scientific">Penicillium salamii</name>
    <dbReference type="NCBI Taxonomy" id="1612424"/>
    <lineage>
        <taxon>Eukaryota</taxon>
        <taxon>Fungi</taxon>
        <taxon>Dikarya</taxon>
        <taxon>Ascomycota</taxon>
        <taxon>Pezizomycotina</taxon>
        <taxon>Eurotiomycetes</taxon>
        <taxon>Eurotiomycetidae</taxon>
        <taxon>Eurotiales</taxon>
        <taxon>Aspergillaceae</taxon>
        <taxon>Penicillium</taxon>
    </lineage>
</organism>
<dbReference type="Proteomes" id="UP001152646">
    <property type="component" value="Unassembled WGS sequence"/>
</dbReference>
<accession>A0A9W4J1V6</accession>
<evidence type="ECO:0008006" key="3">
    <source>
        <dbReference type="Google" id="ProtNLM"/>
    </source>
</evidence>
<dbReference type="OrthoDB" id="5304511at2759"/>
<proteinExistence type="predicted"/>
<evidence type="ECO:0000313" key="1">
    <source>
        <dbReference type="EMBL" id="CAG8364715.1"/>
    </source>
</evidence>
<name>A0A9W4J1V6_9EURO</name>
<gene>
    <name evidence="1" type="ORF">PSALAMII_LOCUS4250</name>
</gene>
<evidence type="ECO:0000313" key="2">
    <source>
        <dbReference type="Proteomes" id="UP001152646"/>
    </source>
</evidence>